<name>I5ATE2_EUBC6</name>
<keyword evidence="8" id="KW-1133">Transmembrane helix</keyword>
<dbReference type="GO" id="GO:0009003">
    <property type="term" value="F:signal peptidase activity"/>
    <property type="evidence" value="ECO:0007669"/>
    <property type="project" value="UniProtKB-EC"/>
</dbReference>
<evidence type="ECO:0000313" key="12">
    <source>
        <dbReference type="EMBL" id="EIM57065.1"/>
    </source>
</evidence>
<dbReference type="InterPro" id="IPR019533">
    <property type="entry name" value="Peptidase_S26"/>
</dbReference>
<dbReference type="PANTHER" id="PTHR43390">
    <property type="entry name" value="SIGNAL PEPTIDASE I"/>
    <property type="match status" value="1"/>
</dbReference>
<dbReference type="Gene3D" id="2.10.109.10">
    <property type="entry name" value="Umud Fragment, subunit A"/>
    <property type="match status" value="1"/>
</dbReference>
<dbReference type="GO" id="GO:0006465">
    <property type="term" value="P:signal peptide processing"/>
    <property type="evidence" value="ECO:0007669"/>
    <property type="project" value="InterPro"/>
</dbReference>
<evidence type="ECO:0000256" key="2">
    <source>
        <dbReference type="ARBA" id="ARBA00004401"/>
    </source>
</evidence>
<proteinExistence type="inferred from homology"/>
<dbReference type="InterPro" id="IPR000223">
    <property type="entry name" value="Pept_S26A_signal_pept_1"/>
</dbReference>
<organism evidence="12 13">
    <name type="scientific">Eubacterium cellulosolvens (strain ATCC 43171 / JCM 9499 / 6)</name>
    <name type="common">Cillobacterium cellulosolvens</name>
    <dbReference type="NCBI Taxonomy" id="633697"/>
    <lineage>
        <taxon>Bacteria</taxon>
        <taxon>Bacillati</taxon>
        <taxon>Bacillota</taxon>
        <taxon>Clostridia</taxon>
        <taxon>Eubacteriales</taxon>
        <taxon>Eubacteriaceae</taxon>
        <taxon>Eubacterium</taxon>
    </lineage>
</organism>
<feature type="active site" evidence="7">
    <location>
        <position position="128"/>
    </location>
</feature>
<dbReference type="EMBL" id="CM001487">
    <property type="protein sequence ID" value="EIM57065.1"/>
    <property type="molecule type" value="Genomic_DNA"/>
</dbReference>
<dbReference type="InterPro" id="IPR036286">
    <property type="entry name" value="LexA/Signal_pep-like_sf"/>
</dbReference>
<gene>
    <name evidence="12" type="ORF">EubceDRAFT1_1249</name>
</gene>
<feature type="active site" evidence="7">
    <location>
        <position position="92"/>
    </location>
</feature>
<dbReference type="SUPFAM" id="SSF51306">
    <property type="entry name" value="LexA/Signal peptidase"/>
    <property type="match status" value="1"/>
</dbReference>
<feature type="domain" description="Peptidase S26" evidence="11">
    <location>
        <begin position="67"/>
        <end position="214"/>
    </location>
</feature>
<protein>
    <recommendedName>
        <fullName evidence="4 8">Signal peptidase I</fullName>
        <ecNumber evidence="4 8">3.4.21.89</ecNumber>
    </recommendedName>
</protein>
<dbReference type="PROSITE" id="PS00760">
    <property type="entry name" value="SPASE_I_2"/>
    <property type="match status" value="1"/>
</dbReference>
<comment type="similarity">
    <text evidence="3 9">Belongs to the peptidase S26 family.</text>
</comment>
<dbReference type="CDD" id="cd06530">
    <property type="entry name" value="S26_SPase_I"/>
    <property type="match status" value="1"/>
</dbReference>
<comment type="subcellular location">
    <subcellularLocation>
        <location evidence="2">Cell membrane</location>
        <topology evidence="2">Single-pass type II membrane protein</topology>
    </subcellularLocation>
    <subcellularLocation>
        <location evidence="9">Membrane</location>
        <topology evidence="9">Single-pass type II membrane protein</topology>
    </subcellularLocation>
</comment>
<dbReference type="STRING" id="633697.EubceDRAFT1_1249"/>
<evidence type="ECO:0000256" key="4">
    <source>
        <dbReference type="ARBA" id="ARBA00013208"/>
    </source>
</evidence>
<dbReference type="Proteomes" id="UP000005753">
    <property type="component" value="Chromosome"/>
</dbReference>
<dbReference type="PANTHER" id="PTHR43390:SF1">
    <property type="entry name" value="CHLOROPLAST PROCESSING PEPTIDASE"/>
    <property type="match status" value="1"/>
</dbReference>
<keyword evidence="8" id="KW-0812">Transmembrane</keyword>
<evidence type="ECO:0000256" key="3">
    <source>
        <dbReference type="ARBA" id="ARBA00009370"/>
    </source>
</evidence>
<reference evidence="12 13" key="2">
    <citation type="submission" date="2012-02" db="EMBL/GenBank/DDBJ databases">
        <title>Improved High-Quality Draft sequence of Eubacterium cellulosolvens 6.</title>
        <authorList>
            <consortium name="US DOE Joint Genome Institute"/>
            <person name="Lucas S."/>
            <person name="Han J."/>
            <person name="Lapidus A."/>
            <person name="Cheng J.-F."/>
            <person name="Goodwin L."/>
            <person name="Pitluck S."/>
            <person name="Peters L."/>
            <person name="Mikhailova N."/>
            <person name="Gu W."/>
            <person name="Detter J.C."/>
            <person name="Han C."/>
            <person name="Tapia R."/>
            <person name="Land M."/>
            <person name="Hauser L."/>
            <person name="Kyrpides N."/>
            <person name="Ivanova N."/>
            <person name="Pagani I."/>
            <person name="Johnson E."/>
            <person name="Mukhopadhyay B."/>
            <person name="Anderson I."/>
            <person name="Woyke T."/>
        </authorList>
    </citation>
    <scope>NUCLEOTIDE SEQUENCE [LARGE SCALE GENOMIC DNA]</scope>
    <source>
        <strain evidence="12 13">6</strain>
    </source>
</reference>
<keyword evidence="13" id="KW-1185">Reference proteome</keyword>
<dbReference type="InterPro" id="IPR019757">
    <property type="entry name" value="Pept_S26A_signal_pept_1_Lys-AS"/>
</dbReference>
<sequence>MNVSVNVLHAEDEQDLLRMLELEKRKNRELEKKLHKMSNRSKVDETEAEGEGYKRRFYRMFLQTTGVLVVIAAIAVLIATLVTPAFRIYGTSMTPTLKEGDVVLSVRTTNFDRGDLVAFYFNNKILVKRVIAFPGEWVDIDSDGNVTVNGTKLDEPYIEDQALGETDITFPYQVPSDRYFVLGDHRSTSIDSRSSTIGCISKEMIAGRLLFKVWPMNQFKAF</sequence>
<evidence type="ECO:0000259" key="11">
    <source>
        <dbReference type="Pfam" id="PF10502"/>
    </source>
</evidence>
<keyword evidence="8" id="KW-0472">Membrane</keyword>
<dbReference type="Pfam" id="PF10502">
    <property type="entry name" value="Peptidase_S26"/>
    <property type="match status" value="1"/>
</dbReference>
<dbReference type="InterPro" id="IPR019758">
    <property type="entry name" value="Pept_S26A_signal_pept_1_CS"/>
</dbReference>
<keyword evidence="6 8" id="KW-0378">Hydrolase</keyword>
<evidence type="ECO:0000256" key="1">
    <source>
        <dbReference type="ARBA" id="ARBA00000677"/>
    </source>
</evidence>
<dbReference type="HOGENOM" id="CLU_028723_5_3_9"/>
<accession>I5ATE2</accession>
<evidence type="ECO:0000313" key="13">
    <source>
        <dbReference type="Proteomes" id="UP000005753"/>
    </source>
</evidence>
<dbReference type="PRINTS" id="PR00727">
    <property type="entry name" value="LEADERPTASE"/>
</dbReference>
<dbReference type="GO" id="GO:0004252">
    <property type="term" value="F:serine-type endopeptidase activity"/>
    <property type="evidence" value="ECO:0007669"/>
    <property type="project" value="InterPro"/>
</dbReference>
<evidence type="ECO:0000256" key="8">
    <source>
        <dbReference type="RuleBase" id="RU003993"/>
    </source>
</evidence>
<dbReference type="GO" id="GO:0005886">
    <property type="term" value="C:plasma membrane"/>
    <property type="evidence" value="ECO:0007669"/>
    <property type="project" value="UniProtKB-SubCell"/>
</dbReference>
<dbReference type="InterPro" id="IPR019756">
    <property type="entry name" value="Pept_S26A_signal_pept_1_Ser-AS"/>
</dbReference>
<evidence type="ECO:0000256" key="7">
    <source>
        <dbReference type="PIRSR" id="PIRSR600223-1"/>
    </source>
</evidence>
<evidence type="ECO:0000256" key="9">
    <source>
        <dbReference type="RuleBase" id="RU362042"/>
    </source>
</evidence>
<feature type="coiled-coil region" evidence="10">
    <location>
        <begin position="13"/>
        <end position="47"/>
    </location>
</feature>
<dbReference type="PROSITE" id="PS00501">
    <property type="entry name" value="SPASE_I_1"/>
    <property type="match status" value="1"/>
</dbReference>
<feature type="transmembrane region" description="Helical" evidence="8">
    <location>
        <begin position="61"/>
        <end position="86"/>
    </location>
</feature>
<dbReference type="NCBIfam" id="TIGR02227">
    <property type="entry name" value="sigpep_I_bact"/>
    <property type="match status" value="1"/>
</dbReference>
<dbReference type="EC" id="3.4.21.89" evidence="4 8"/>
<dbReference type="eggNOG" id="COG0681">
    <property type="taxonomic scope" value="Bacteria"/>
</dbReference>
<evidence type="ECO:0000256" key="6">
    <source>
        <dbReference type="ARBA" id="ARBA00022801"/>
    </source>
</evidence>
<comment type="catalytic activity">
    <reaction evidence="1 8">
        <text>Cleavage of hydrophobic, N-terminal signal or leader sequences from secreted and periplasmic proteins.</text>
        <dbReference type="EC" id="3.4.21.89"/>
    </reaction>
</comment>
<keyword evidence="5 8" id="KW-0645">Protease</keyword>
<reference evidence="12 13" key="1">
    <citation type="submission" date="2010-08" db="EMBL/GenBank/DDBJ databases">
        <authorList>
            <consortium name="US DOE Joint Genome Institute (JGI-PGF)"/>
            <person name="Lucas S."/>
            <person name="Copeland A."/>
            <person name="Lapidus A."/>
            <person name="Cheng J.-F."/>
            <person name="Bruce D."/>
            <person name="Goodwin L."/>
            <person name="Pitluck S."/>
            <person name="Land M.L."/>
            <person name="Hauser L."/>
            <person name="Chang Y.-J."/>
            <person name="Anderson I.J."/>
            <person name="Johnson E."/>
            <person name="Mulhopadhyay B."/>
            <person name="Kyrpides N."/>
            <person name="Woyke T.J."/>
        </authorList>
    </citation>
    <scope>NUCLEOTIDE SEQUENCE [LARGE SCALE GENOMIC DNA]</scope>
    <source>
        <strain evidence="12 13">6</strain>
    </source>
</reference>
<keyword evidence="10" id="KW-0175">Coiled coil</keyword>
<evidence type="ECO:0000256" key="5">
    <source>
        <dbReference type="ARBA" id="ARBA00022670"/>
    </source>
</evidence>
<evidence type="ECO:0000256" key="10">
    <source>
        <dbReference type="SAM" id="Coils"/>
    </source>
</evidence>
<dbReference type="PROSITE" id="PS00761">
    <property type="entry name" value="SPASE_I_3"/>
    <property type="match status" value="1"/>
</dbReference>
<dbReference type="AlphaFoldDB" id="I5ATE2"/>